<dbReference type="PANTHER" id="PTHR11468:SF3">
    <property type="entry name" value="GLYCOGEN PHOSPHORYLASE, LIVER FORM"/>
    <property type="match status" value="1"/>
</dbReference>
<keyword evidence="7 10" id="KW-0663">Pyridoxal phosphate</keyword>
<keyword evidence="4" id="KW-0021">Allosteric enzyme</keyword>
<dbReference type="AlphaFoldDB" id="A0A9J6R7R4"/>
<evidence type="ECO:0000256" key="5">
    <source>
        <dbReference type="ARBA" id="ARBA00022676"/>
    </source>
</evidence>
<keyword evidence="13" id="KW-1185">Reference proteome</keyword>
<dbReference type="PROSITE" id="PS00102">
    <property type="entry name" value="PHOSPHORYLASE"/>
    <property type="match status" value="1"/>
</dbReference>
<evidence type="ECO:0000256" key="2">
    <source>
        <dbReference type="ARBA" id="ARBA00001933"/>
    </source>
</evidence>
<dbReference type="GO" id="GO:0005980">
    <property type="term" value="P:glycogen catabolic process"/>
    <property type="evidence" value="ECO:0007669"/>
    <property type="project" value="TreeGrafter"/>
</dbReference>
<dbReference type="FunFam" id="3.40.50.2000:FF:000807">
    <property type="entry name" value="Alpha-glucan phosphorylase 2, cytosolic"/>
    <property type="match status" value="1"/>
</dbReference>
<proteinExistence type="inferred from homology"/>
<evidence type="ECO:0000256" key="3">
    <source>
        <dbReference type="ARBA" id="ARBA00006047"/>
    </source>
</evidence>
<dbReference type="Proteomes" id="UP001084197">
    <property type="component" value="Unassembled WGS sequence"/>
</dbReference>
<comment type="function">
    <text evidence="11">Allosteric enzyme that catalyzes the rate-limiting step in glycogen catabolism, the phosphorolytic cleavage of glycogen to produce glucose-1-phosphate, and plays a central role in maintaining cellular and organismal glucose homeostasis.</text>
</comment>
<dbReference type="EMBL" id="JAPRAT010000001">
    <property type="protein sequence ID" value="MCZ0701661.1"/>
    <property type="molecule type" value="Genomic_DNA"/>
</dbReference>
<evidence type="ECO:0000256" key="11">
    <source>
        <dbReference type="RuleBase" id="RU000587"/>
    </source>
</evidence>
<reference evidence="12" key="1">
    <citation type="submission" date="2022-11" db="EMBL/GenBank/DDBJ databases">
        <title>WGS of Natronobacillus azotifigens 24KS-1, an anaerobic diazotrophic haloalkaliphile from soda-rich habitats.</title>
        <authorList>
            <person name="Sorokin D.Y."/>
            <person name="Merkel A.Y."/>
        </authorList>
    </citation>
    <scope>NUCLEOTIDE SEQUENCE</scope>
    <source>
        <strain evidence="12">24KS-1</strain>
    </source>
</reference>
<dbReference type="EC" id="2.4.1.1" evidence="11"/>
<dbReference type="Pfam" id="PF00343">
    <property type="entry name" value="Phosphorylase"/>
    <property type="match status" value="1"/>
</dbReference>
<evidence type="ECO:0000313" key="12">
    <source>
        <dbReference type="EMBL" id="MCZ0701661.1"/>
    </source>
</evidence>
<dbReference type="FunFam" id="3.40.50.2000:FF:000003">
    <property type="entry name" value="Alpha-1,4 glucan phosphorylase"/>
    <property type="match status" value="1"/>
</dbReference>
<sequence>MTIKSVDEFIQNIKKKTKSLYDKQVEKASNTELYYVVCAIVKEEIEKDWSKTNREYQEQQPKQVYYLSMEFLIGRLLESNLINMGMREVCNEALKKLNFTPKEIYEEEPDPGLGNGGLGRLAACFLDSLATLSYPGHGFGIRYQYGMFEQRFINGYQTELPDYWLKDPYPWGTRNEQAATEVKFGGTVRMLELDDGSIEIKHEYTDNVLAVPYNVPIVGYENEIVNTLCLWKAESPLSPKERNYQELLSNEQLERDHSIDQISGMLYPNDSDDEGKMLRIRQQYFLVASSLAKIVTDFKENNRLSLHHLPEKVVIQINDTHPSLAIPEMMRMLMDEEGFGWDEAWEITTNVFAYTNHTTLHEALEKWPVHMIETLLPRIHMIINEINERFCQHLWHNHPELRDKIPDLAVIAYGQVHMAHLAIVGSFSVNGVANLHTEILKNQEMKNFYHLYPDRFNNKTNGITHRRWLLMANPELADLITEKIGNQWIDRPRELTNLLRCTEDSAFLDKLAKVKKNNKQKLANYIHETTGITVDEHSIFDVQIKRLHEYKRQLLNIFHVIYLYNELKANPNLDIVPRTFIFGAKAAPSYYFAKEVIKLINTVASIINHDPEIKDKIKVIFLENYNTSLAEKIIPAADVSEQISTAGKEASGTGNMKLMMNGALTVGTLDGANIEMKDQVEDPNIFIFGLREEEVSDYHRNQSYNAKEIYQTDERITEIMDELRDGVFGQDVEFKDIYYHLLSTNDPYFILKDFQSYVETHQQVDQNYRNQAIWLPKTVINIAHSGKFSSDRTIQEYASGIWKIEKQVK</sequence>
<dbReference type="PIRSF" id="PIRSF000460">
    <property type="entry name" value="Pprylas_GlgP"/>
    <property type="match status" value="1"/>
</dbReference>
<accession>A0A9J6R7R4</accession>
<dbReference type="InterPro" id="IPR011833">
    <property type="entry name" value="Glycg_phsphrylas"/>
</dbReference>
<evidence type="ECO:0000256" key="9">
    <source>
        <dbReference type="ARBA" id="ARBA00025174"/>
    </source>
</evidence>
<name>A0A9J6R7R4_9BACI</name>
<gene>
    <name evidence="12" type="ORF">OWO01_00360</name>
</gene>
<protein>
    <recommendedName>
        <fullName evidence="11">Alpha-1,4 glucan phosphorylase</fullName>
        <ecNumber evidence="11">2.4.1.1</ecNumber>
    </recommendedName>
</protein>
<evidence type="ECO:0000256" key="10">
    <source>
        <dbReference type="PIRSR" id="PIRSR000460-1"/>
    </source>
</evidence>
<dbReference type="SUPFAM" id="SSF53756">
    <property type="entry name" value="UDP-Glycosyltransferase/glycogen phosphorylase"/>
    <property type="match status" value="1"/>
</dbReference>
<dbReference type="GO" id="GO:0005737">
    <property type="term" value="C:cytoplasm"/>
    <property type="evidence" value="ECO:0007669"/>
    <property type="project" value="TreeGrafter"/>
</dbReference>
<evidence type="ECO:0000256" key="4">
    <source>
        <dbReference type="ARBA" id="ARBA00022533"/>
    </source>
</evidence>
<keyword evidence="8 11" id="KW-0119">Carbohydrate metabolism</keyword>
<evidence type="ECO:0000256" key="1">
    <source>
        <dbReference type="ARBA" id="ARBA00001275"/>
    </source>
</evidence>
<evidence type="ECO:0000256" key="6">
    <source>
        <dbReference type="ARBA" id="ARBA00022679"/>
    </source>
</evidence>
<comment type="caution">
    <text evidence="12">The sequence shown here is derived from an EMBL/GenBank/DDBJ whole genome shotgun (WGS) entry which is preliminary data.</text>
</comment>
<comment type="similarity">
    <text evidence="3 11">Belongs to the glycogen phosphorylase family.</text>
</comment>
<feature type="modified residue" description="N6-(pyridoxal phosphate)lysine" evidence="10">
    <location>
        <position position="657"/>
    </location>
</feature>
<dbReference type="CDD" id="cd04300">
    <property type="entry name" value="GT35_Glycogen_Phosphorylase"/>
    <property type="match status" value="1"/>
</dbReference>
<organism evidence="12 13">
    <name type="scientific">Natronobacillus azotifigens</name>
    <dbReference type="NCBI Taxonomy" id="472978"/>
    <lineage>
        <taxon>Bacteria</taxon>
        <taxon>Bacillati</taxon>
        <taxon>Bacillota</taxon>
        <taxon>Bacilli</taxon>
        <taxon>Bacillales</taxon>
        <taxon>Bacillaceae</taxon>
        <taxon>Natronobacillus</taxon>
    </lineage>
</organism>
<comment type="cofactor">
    <cofactor evidence="2 11">
        <name>pyridoxal 5'-phosphate</name>
        <dbReference type="ChEBI" id="CHEBI:597326"/>
    </cofactor>
</comment>
<evidence type="ECO:0000313" key="13">
    <source>
        <dbReference type="Proteomes" id="UP001084197"/>
    </source>
</evidence>
<evidence type="ECO:0000256" key="8">
    <source>
        <dbReference type="ARBA" id="ARBA00023277"/>
    </source>
</evidence>
<comment type="function">
    <text evidence="9">Phosphorylase is an important allosteric enzyme in carbohydrate metabolism. Enzymes from different sources differ in their regulatory mechanisms and in their natural substrates. However, all known phosphorylases share catalytic and structural properties.</text>
</comment>
<dbReference type="GO" id="GO:0008184">
    <property type="term" value="F:glycogen phosphorylase activity"/>
    <property type="evidence" value="ECO:0007669"/>
    <property type="project" value="InterPro"/>
</dbReference>
<evidence type="ECO:0000256" key="7">
    <source>
        <dbReference type="ARBA" id="ARBA00022898"/>
    </source>
</evidence>
<comment type="catalytic activity">
    <reaction evidence="1 11">
        <text>[(1-&gt;4)-alpha-D-glucosyl](n) + phosphate = [(1-&gt;4)-alpha-D-glucosyl](n-1) + alpha-D-glucose 1-phosphate</text>
        <dbReference type="Rhea" id="RHEA:41732"/>
        <dbReference type="Rhea" id="RHEA-COMP:9584"/>
        <dbReference type="Rhea" id="RHEA-COMP:9586"/>
        <dbReference type="ChEBI" id="CHEBI:15444"/>
        <dbReference type="ChEBI" id="CHEBI:43474"/>
        <dbReference type="ChEBI" id="CHEBI:58601"/>
        <dbReference type="EC" id="2.4.1.1"/>
    </reaction>
</comment>
<dbReference type="InterPro" id="IPR000811">
    <property type="entry name" value="Glyco_trans_35"/>
</dbReference>
<keyword evidence="5 11" id="KW-0328">Glycosyltransferase</keyword>
<dbReference type="PANTHER" id="PTHR11468">
    <property type="entry name" value="GLYCOGEN PHOSPHORYLASE"/>
    <property type="match status" value="1"/>
</dbReference>
<dbReference type="Gene3D" id="3.40.50.2000">
    <property type="entry name" value="Glycogen Phosphorylase B"/>
    <property type="match status" value="2"/>
</dbReference>
<dbReference type="GO" id="GO:0030170">
    <property type="term" value="F:pyridoxal phosphate binding"/>
    <property type="evidence" value="ECO:0007669"/>
    <property type="project" value="InterPro"/>
</dbReference>
<dbReference type="RefSeq" id="WP_268778428.1">
    <property type="nucleotide sequence ID" value="NZ_JAPRAT010000001.1"/>
</dbReference>
<keyword evidence="6 11" id="KW-0808">Transferase</keyword>
<dbReference type="NCBIfam" id="TIGR02093">
    <property type="entry name" value="P_ylase"/>
    <property type="match status" value="1"/>
</dbReference>
<dbReference type="InterPro" id="IPR035090">
    <property type="entry name" value="Pyridoxal_P_attach_site"/>
</dbReference>